<keyword evidence="3" id="KW-1185">Reference proteome</keyword>
<dbReference type="eggNOG" id="ENOG5033FA3">
    <property type="taxonomic scope" value="Bacteria"/>
</dbReference>
<dbReference type="OrthoDB" id="1805286at2"/>
<dbReference type="HOGENOM" id="CLU_975666_0_0_9"/>
<protein>
    <recommendedName>
        <fullName evidence="4">DUF4367 domain-containing protein</fullName>
    </recommendedName>
</protein>
<keyword evidence="1" id="KW-0472">Membrane</keyword>
<gene>
    <name evidence="2" type="ORF">Desgi_1012</name>
</gene>
<evidence type="ECO:0000256" key="1">
    <source>
        <dbReference type="SAM" id="Phobius"/>
    </source>
</evidence>
<dbReference type="EMBL" id="CP003273">
    <property type="protein sequence ID" value="AGL00550.1"/>
    <property type="molecule type" value="Genomic_DNA"/>
</dbReference>
<accession>R4KJ76</accession>
<dbReference type="RefSeq" id="WP_006521208.1">
    <property type="nucleotide sequence ID" value="NC_021184.1"/>
</dbReference>
<sequence>MNKQAQLEKSIKAALLQGVETLEADMNCLKKIKYRINTEKEGRKERIMKRINDHFYDLKSKVKRPAVLVCSIAVAAVLMCTFIQPVRVLAQEGINKIASMVYVVVKEESGKYEMAQVSAEDVYIGYCEGNTTVLNDKELAKEVGFDFNAPQALEGGYELADNSVIQVDGSDKKEISKLYRKEKSRLVLSITDQNYLLQVAKENGDNRKEVQVENNTLYYCERPLPVYPIIEKNGVKTNDVTQKPTGIKVIHSLTWEYNGVYYKLDDMGDGIPLDELKNAAKSVISYQIATP</sequence>
<keyword evidence="1" id="KW-1133">Transmembrane helix</keyword>
<dbReference type="AlphaFoldDB" id="R4KJ76"/>
<proteinExistence type="predicted"/>
<feature type="transmembrane region" description="Helical" evidence="1">
    <location>
        <begin position="66"/>
        <end position="86"/>
    </location>
</feature>
<evidence type="ECO:0008006" key="4">
    <source>
        <dbReference type="Google" id="ProtNLM"/>
    </source>
</evidence>
<keyword evidence="1" id="KW-0812">Transmembrane</keyword>
<organism evidence="2 3">
    <name type="scientific">Desulfoscipio gibsoniae DSM 7213</name>
    <dbReference type="NCBI Taxonomy" id="767817"/>
    <lineage>
        <taxon>Bacteria</taxon>
        <taxon>Bacillati</taxon>
        <taxon>Bacillota</taxon>
        <taxon>Clostridia</taxon>
        <taxon>Eubacteriales</taxon>
        <taxon>Desulfallaceae</taxon>
        <taxon>Desulfoscipio</taxon>
    </lineage>
</organism>
<dbReference type="KEGG" id="dgi:Desgi_1012"/>
<evidence type="ECO:0000313" key="3">
    <source>
        <dbReference type="Proteomes" id="UP000013520"/>
    </source>
</evidence>
<evidence type="ECO:0000313" key="2">
    <source>
        <dbReference type="EMBL" id="AGL00550.1"/>
    </source>
</evidence>
<reference evidence="2 3" key="1">
    <citation type="submission" date="2012-01" db="EMBL/GenBank/DDBJ databases">
        <title>Complete sequence of Desulfotomaculum gibsoniae DSM 7213.</title>
        <authorList>
            <consortium name="US DOE Joint Genome Institute"/>
            <person name="Lucas S."/>
            <person name="Han J."/>
            <person name="Lapidus A."/>
            <person name="Cheng J.-F."/>
            <person name="Goodwin L."/>
            <person name="Pitluck S."/>
            <person name="Peters L."/>
            <person name="Ovchinnikova G."/>
            <person name="Teshima H."/>
            <person name="Detter J.C."/>
            <person name="Han C."/>
            <person name="Tapia R."/>
            <person name="Land M."/>
            <person name="Hauser L."/>
            <person name="Kyrpides N."/>
            <person name="Ivanova N."/>
            <person name="Pagani I."/>
            <person name="Parshina S."/>
            <person name="Plugge C."/>
            <person name="Muyzer G."/>
            <person name="Kuever J."/>
            <person name="Ivanova A."/>
            <person name="Nazina T."/>
            <person name="Klenk H.-P."/>
            <person name="Brambilla E."/>
            <person name="Spring S."/>
            <person name="Stams A.F."/>
            <person name="Woyke T."/>
        </authorList>
    </citation>
    <scope>NUCLEOTIDE SEQUENCE [LARGE SCALE GENOMIC DNA]</scope>
    <source>
        <strain evidence="2 3">DSM 7213</strain>
    </source>
</reference>
<name>R4KJ76_9FIRM</name>
<dbReference type="Proteomes" id="UP000013520">
    <property type="component" value="Chromosome"/>
</dbReference>